<sequence>MNNDEKKNRSALDLIALLSLLALATIVYAATGPEAFAAVTGVGGALFTSWRSRRDRD</sequence>
<dbReference type="AlphaFoldDB" id="A0A939FDA7"/>
<proteinExistence type="predicted"/>
<evidence type="ECO:0000313" key="1">
    <source>
        <dbReference type="EMBL" id="MBO0516009.1"/>
    </source>
</evidence>
<protein>
    <submittedName>
        <fullName evidence="1">Uncharacterized protein</fullName>
    </submittedName>
</protein>
<evidence type="ECO:0000313" key="2">
    <source>
        <dbReference type="EMBL" id="MBO0518522.1"/>
    </source>
</evidence>
<dbReference type="Proteomes" id="UP000664167">
    <property type="component" value="Unassembled WGS sequence"/>
</dbReference>
<organism evidence="1 3">
    <name type="scientific">Streptomyces beijiangensis</name>
    <dbReference type="NCBI Taxonomy" id="163361"/>
    <lineage>
        <taxon>Bacteria</taxon>
        <taxon>Bacillati</taxon>
        <taxon>Actinomycetota</taxon>
        <taxon>Actinomycetes</taxon>
        <taxon>Kitasatosporales</taxon>
        <taxon>Streptomycetaceae</taxon>
        <taxon>Streptomyces</taxon>
    </lineage>
</organism>
<name>A0A939FDA7_9ACTN</name>
<dbReference type="RefSeq" id="WP_206967363.1">
    <property type="nucleotide sequence ID" value="NZ_BAAAJJ010000002.1"/>
</dbReference>
<dbReference type="EMBL" id="JAFLRJ010000345">
    <property type="protein sequence ID" value="MBO0516009.1"/>
    <property type="molecule type" value="Genomic_DNA"/>
</dbReference>
<comment type="caution">
    <text evidence="1">The sequence shown here is derived from an EMBL/GenBank/DDBJ whole genome shotgun (WGS) entry which is preliminary data.</text>
</comment>
<dbReference type="EMBL" id="JAFLRJ010001752">
    <property type="protein sequence ID" value="MBO0518522.1"/>
    <property type="molecule type" value="Genomic_DNA"/>
</dbReference>
<accession>A0A939FDA7</accession>
<keyword evidence="3" id="KW-1185">Reference proteome</keyword>
<gene>
    <name evidence="1" type="ORF">J0695_30170</name>
    <name evidence="2" type="ORF">J0695_43505</name>
</gene>
<evidence type="ECO:0000313" key="3">
    <source>
        <dbReference type="Proteomes" id="UP000664167"/>
    </source>
</evidence>
<reference evidence="1" key="1">
    <citation type="submission" date="2021-03" db="EMBL/GenBank/DDBJ databases">
        <title>Streptomyces poriferae sp. nov., a novel marine sponge-derived Actinobacteria species with anti-MRSA activity.</title>
        <authorList>
            <person name="Sandoval-Powers M."/>
            <person name="Kralova S."/>
            <person name="Nguyen G.-S."/>
            <person name="Fawwal D."/>
            <person name="Degnes K."/>
            <person name="Klinkenberg G."/>
            <person name="Sletta H."/>
            <person name="Wentzel A."/>
            <person name="Liles M.R."/>
        </authorList>
    </citation>
    <scope>NUCLEOTIDE SEQUENCE</scope>
    <source>
        <strain evidence="1">DSM 41794</strain>
    </source>
</reference>